<feature type="transmembrane region" description="Helical" evidence="1">
    <location>
        <begin position="26"/>
        <end position="44"/>
    </location>
</feature>
<dbReference type="SUPFAM" id="SSF81469">
    <property type="entry name" value="Bacterial aa3 type cytochrome c oxidase subunit IV"/>
    <property type="match status" value="1"/>
</dbReference>
<accession>A0A1M6E973</accession>
<feature type="domain" description="Cytochrome c oxidase subunit IV bacterial aa3 type" evidence="2">
    <location>
        <begin position="5"/>
        <end position="45"/>
    </location>
</feature>
<dbReference type="STRING" id="1447782.SAMN05444417_1872"/>
<name>A0A1M6E973_9RHOB</name>
<dbReference type="AlphaFoldDB" id="A0A1M6E973"/>
<reference evidence="3 4" key="1">
    <citation type="submission" date="2016-11" db="EMBL/GenBank/DDBJ databases">
        <authorList>
            <person name="Jaros S."/>
            <person name="Januszkiewicz K."/>
            <person name="Wedrychowicz H."/>
        </authorList>
    </citation>
    <scope>NUCLEOTIDE SEQUENCE [LARGE SCALE GENOMIC DNA]</scope>
    <source>
        <strain evidence="3 4">DSM 100565</strain>
    </source>
</reference>
<evidence type="ECO:0000256" key="1">
    <source>
        <dbReference type="SAM" id="Phobius"/>
    </source>
</evidence>
<dbReference type="RefSeq" id="WP_073328973.1">
    <property type="nucleotide sequence ID" value="NZ_FQYO01000003.1"/>
</dbReference>
<protein>
    <submittedName>
        <fullName evidence="3">Aa3 type cytochrome c oxidase subunit IV</fullName>
    </submittedName>
</protein>
<dbReference type="OrthoDB" id="7877175at2"/>
<dbReference type="Proteomes" id="UP000184292">
    <property type="component" value="Unassembled WGS sequence"/>
</dbReference>
<dbReference type="InterPro" id="IPR036596">
    <property type="entry name" value="Cyt-C_aa3_sf"/>
</dbReference>
<evidence type="ECO:0000259" key="2">
    <source>
        <dbReference type="Pfam" id="PF07835"/>
    </source>
</evidence>
<keyword evidence="1" id="KW-1133">Transmembrane helix</keyword>
<sequence length="46" mass="5113">MAEQHHEPGTMDITAQQRVFHGFVKMITRASIVIVVLLILLALVNA</sequence>
<proteinExistence type="predicted"/>
<keyword evidence="4" id="KW-1185">Reference proteome</keyword>
<evidence type="ECO:0000313" key="3">
    <source>
        <dbReference type="EMBL" id="SHI81838.1"/>
    </source>
</evidence>
<keyword evidence="1" id="KW-0812">Transmembrane</keyword>
<dbReference type="EMBL" id="FQYO01000003">
    <property type="protein sequence ID" value="SHI81838.1"/>
    <property type="molecule type" value="Genomic_DNA"/>
</dbReference>
<organism evidence="3 4">
    <name type="scientific">Wenxinia saemankumensis</name>
    <dbReference type="NCBI Taxonomy" id="1447782"/>
    <lineage>
        <taxon>Bacteria</taxon>
        <taxon>Pseudomonadati</taxon>
        <taxon>Pseudomonadota</taxon>
        <taxon>Alphaproteobacteria</taxon>
        <taxon>Rhodobacterales</taxon>
        <taxon>Roseobacteraceae</taxon>
        <taxon>Wenxinia</taxon>
    </lineage>
</organism>
<evidence type="ECO:0000313" key="4">
    <source>
        <dbReference type="Proteomes" id="UP000184292"/>
    </source>
</evidence>
<keyword evidence="1" id="KW-0472">Membrane</keyword>
<dbReference type="Gene3D" id="1.20.5.160">
    <property type="entry name" value="Bacterial aa3 type cytochrome c oxidase subunit IV"/>
    <property type="match status" value="1"/>
</dbReference>
<dbReference type="Pfam" id="PF07835">
    <property type="entry name" value="COX4_pro_2"/>
    <property type="match status" value="1"/>
</dbReference>
<dbReference type="InterPro" id="IPR012422">
    <property type="entry name" value="Cyt_c_oxidase_su4_bac-aa3"/>
</dbReference>
<gene>
    <name evidence="3" type="ORF">SAMN05444417_1872</name>
</gene>